<keyword evidence="3" id="KW-1185">Reference proteome</keyword>
<evidence type="ECO:0000313" key="3">
    <source>
        <dbReference type="Proteomes" id="UP000002051"/>
    </source>
</evidence>
<name>G7J5L8_MEDTR</name>
<sequence>MCNYGFLMAYSTENKVDEKHDFVMTQQGDMMLMEDEHLTYYKVANDLIFERWLVAMGSYKESMYANHIWILVISSK</sequence>
<protein>
    <submittedName>
        <fullName evidence="1 2">Uncharacterized protein</fullName>
    </submittedName>
</protein>
<dbReference type="EnsemblPlants" id="AES72372">
    <property type="protein sequence ID" value="AES72372"/>
    <property type="gene ID" value="MTR_3g089640"/>
</dbReference>
<reference evidence="2" key="3">
    <citation type="submission" date="2015-04" db="UniProtKB">
        <authorList>
            <consortium name="EnsemblPlants"/>
        </authorList>
    </citation>
    <scope>IDENTIFICATION</scope>
    <source>
        <strain evidence="2">cv. Jemalong A17</strain>
    </source>
</reference>
<proteinExistence type="predicted"/>
<dbReference type="Proteomes" id="UP000002051">
    <property type="component" value="Chromosome 3"/>
</dbReference>
<evidence type="ECO:0000313" key="2">
    <source>
        <dbReference type="EnsemblPlants" id="AES72372"/>
    </source>
</evidence>
<reference evidence="1 3" key="1">
    <citation type="journal article" date="2011" name="Nature">
        <title>The Medicago genome provides insight into the evolution of rhizobial symbioses.</title>
        <authorList>
            <person name="Young N.D."/>
            <person name="Debelle F."/>
            <person name="Oldroyd G.E."/>
            <person name="Geurts R."/>
            <person name="Cannon S.B."/>
            <person name="Udvardi M.K."/>
            <person name="Benedito V.A."/>
            <person name="Mayer K.F."/>
            <person name="Gouzy J."/>
            <person name="Schoof H."/>
            <person name="Van de Peer Y."/>
            <person name="Proost S."/>
            <person name="Cook D.R."/>
            <person name="Meyers B.C."/>
            <person name="Spannagl M."/>
            <person name="Cheung F."/>
            <person name="De Mita S."/>
            <person name="Krishnakumar V."/>
            <person name="Gundlach H."/>
            <person name="Zhou S."/>
            <person name="Mudge J."/>
            <person name="Bharti A.K."/>
            <person name="Murray J.D."/>
            <person name="Naoumkina M.A."/>
            <person name="Rosen B."/>
            <person name="Silverstein K.A."/>
            <person name="Tang H."/>
            <person name="Rombauts S."/>
            <person name="Zhao P.X."/>
            <person name="Zhou P."/>
            <person name="Barbe V."/>
            <person name="Bardou P."/>
            <person name="Bechner M."/>
            <person name="Bellec A."/>
            <person name="Berger A."/>
            <person name="Berges H."/>
            <person name="Bidwell S."/>
            <person name="Bisseling T."/>
            <person name="Choisne N."/>
            <person name="Couloux A."/>
            <person name="Denny R."/>
            <person name="Deshpande S."/>
            <person name="Dai X."/>
            <person name="Doyle J.J."/>
            <person name="Dudez A.M."/>
            <person name="Farmer A.D."/>
            <person name="Fouteau S."/>
            <person name="Franken C."/>
            <person name="Gibelin C."/>
            <person name="Gish J."/>
            <person name="Goldstein S."/>
            <person name="Gonzalez A.J."/>
            <person name="Green P.J."/>
            <person name="Hallab A."/>
            <person name="Hartog M."/>
            <person name="Hua A."/>
            <person name="Humphray S.J."/>
            <person name="Jeong D.H."/>
            <person name="Jing Y."/>
            <person name="Jocker A."/>
            <person name="Kenton S.M."/>
            <person name="Kim D.J."/>
            <person name="Klee K."/>
            <person name="Lai H."/>
            <person name="Lang C."/>
            <person name="Lin S."/>
            <person name="Macmil S.L."/>
            <person name="Magdelenat G."/>
            <person name="Matthews L."/>
            <person name="McCorrison J."/>
            <person name="Monaghan E.L."/>
            <person name="Mun J.H."/>
            <person name="Najar F.Z."/>
            <person name="Nicholson C."/>
            <person name="Noirot C."/>
            <person name="O'Bleness M."/>
            <person name="Paule C.R."/>
            <person name="Poulain J."/>
            <person name="Prion F."/>
            <person name="Qin B."/>
            <person name="Qu C."/>
            <person name="Retzel E.F."/>
            <person name="Riddle C."/>
            <person name="Sallet E."/>
            <person name="Samain S."/>
            <person name="Samson N."/>
            <person name="Sanders I."/>
            <person name="Saurat O."/>
            <person name="Scarpelli C."/>
            <person name="Schiex T."/>
            <person name="Segurens B."/>
            <person name="Severin A.J."/>
            <person name="Sherrier D.J."/>
            <person name="Shi R."/>
            <person name="Sims S."/>
            <person name="Singer S.R."/>
            <person name="Sinharoy S."/>
            <person name="Sterck L."/>
            <person name="Viollet A."/>
            <person name="Wang B.B."/>
            <person name="Wang K."/>
            <person name="Wang M."/>
            <person name="Wang X."/>
            <person name="Warfsmann J."/>
            <person name="Weissenbach J."/>
            <person name="White D.D."/>
            <person name="White J.D."/>
            <person name="Wiley G.B."/>
            <person name="Wincker P."/>
            <person name="Xing Y."/>
            <person name="Yang L."/>
            <person name="Yao Z."/>
            <person name="Ying F."/>
            <person name="Zhai J."/>
            <person name="Zhou L."/>
            <person name="Zuber A."/>
            <person name="Denarie J."/>
            <person name="Dixon R.A."/>
            <person name="May G.D."/>
            <person name="Schwartz D.C."/>
            <person name="Rogers J."/>
            <person name="Quetier F."/>
            <person name="Town C.D."/>
            <person name="Roe B.A."/>
        </authorList>
    </citation>
    <scope>NUCLEOTIDE SEQUENCE [LARGE SCALE GENOMIC DNA]</scope>
    <source>
        <strain evidence="1">A17</strain>
        <strain evidence="2 3">cv. Jemalong A17</strain>
    </source>
</reference>
<accession>G7J5L8</accession>
<dbReference type="PaxDb" id="3880-AES72372"/>
<gene>
    <name evidence="1" type="ordered locus">MTR_3g089640</name>
</gene>
<dbReference type="HOGENOM" id="CLU_2658187_0_0_1"/>
<dbReference type="EMBL" id="CM001219">
    <property type="protein sequence ID" value="AES72372.1"/>
    <property type="molecule type" value="Genomic_DNA"/>
</dbReference>
<evidence type="ECO:0000313" key="1">
    <source>
        <dbReference type="EMBL" id="AES72372.1"/>
    </source>
</evidence>
<reference evidence="1 3" key="2">
    <citation type="journal article" date="2014" name="BMC Genomics">
        <title>An improved genome release (version Mt4.0) for the model legume Medicago truncatula.</title>
        <authorList>
            <person name="Tang H."/>
            <person name="Krishnakumar V."/>
            <person name="Bidwell S."/>
            <person name="Rosen B."/>
            <person name="Chan A."/>
            <person name="Zhou S."/>
            <person name="Gentzbittel L."/>
            <person name="Childs K.L."/>
            <person name="Yandell M."/>
            <person name="Gundlach H."/>
            <person name="Mayer K.F."/>
            <person name="Schwartz D.C."/>
            <person name="Town C.D."/>
        </authorList>
    </citation>
    <scope>GENOME REANNOTATION</scope>
    <source>
        <strain evidence="2 3">cv. Jemalong A17</strain>
    </source>
</reference>
<dbReference type="AlphaFoldDB" id="G7J5L8"/>
<organism evidence="1 3">
    <name type="scientific">Medicago truncatula</name>
    <name type="common">Barrel medic</name>
    <name type="synonym">Medicago tribuloides</name>
    <dbReference type="NCBI Taxonomy" id="3880"/>
    <lineage>
        <taxon>Eukaryota</taxon>
        <taxon>Viridiplantae</taxon>
        <taxon>Streptophyta</taxon>
        <taxon>Embryophyta</taxon>
        <taxon>Tracheophyta</taxon>
        <taxon>Spermatophyta</taxon>
        <taxon>Magnoliopsida</taxon>
        <taxon>eudicotyledons</taxon>
        <taxon>Gunneridae</taxon>
        <taxon>Pentapetalae</taxon>
        <taxon>rosids</taxon>
        <taxon>fabids</taxon>
        <taxon>Fabales</taxon>
        <taxon>Fabaceae</taxon>
        <taxon>Papilionoideae</taxon>
        <taxon>50 kb inversion clade</taxon>
        <taxon>NPAAA clade</taxon>
        <taxon>Hologalegina</taxon>
        <taxon>IRL clade</taxon>
        <taxon>Trifolieae</taxon>
        <taxon>Medicago</taxon>
    </lineage>
</organism>